<organism evidence="1 2">
    <name type="scientific">Blastomyces parvus</name>
    <dbReference type="NCBI Taxonomy" id="2060905"/>
    <lineage>
        <taxon>Eukaryota</taxon>
        <taxon>Fungi</taxon>
        <taxon>Dikarya</taxon>
        <taxon>Ascomycota</taxon>
        <taxon>Pezizomycotina</taxon>
        <taxon>Eurotiomycetes</taxon>
        <taxon>Eurotiomycetidae</taxon>
        <taxon>Onygenales</taxon>
        <taxon>Ajellomycetaceae</taxon>
        <taxon>Blastomyces</taxon>
    </lineage>
</organism>
<proteinExistence type="predicted"/>
<dbReference type="AlphaFoldDB" id="A0A2B7WMB0"/>
<evidence type="ECO:0000313" key="2">
    <source>
        <dbReference type="Proteomes" id="UP000224080"/>
    </source>
</evidence>
<comment type="caution">
    <text evidence="1">The sequence shown here is derived from an EMBL/GenBank/DDBJ whole genome shotgun (WGS) entry which is preliminary data.</text>
</comment>
<dbReference type="Proteomes" id="UP000224080">
    <property type="component" value="Unassembled WGS sequence"/>
</dbReference>
<evidence type="ECO:0000313" key="1">
    <source>
        <dbReference type="EMBL" id="PGG97651.1"/>
    </source>
</evidence>
<dbReference type="EMBL" id="PDNC01000138">
    <property type="protein sequence ID" value="PGG97651.1"/>
    <property type="molecule type" value="Genomic_DNA"/>
</dbReference>
<reference evidence="1 2" key="1">
    <citation type="submission" date="2017-10" db="EMBL/GenBank/DDBJ databases">
        <title>Comparative genomics in systemic dimorphic fungi from Ajellomycetaceae.</title>
        <authorList>
            <person name="Munoz J.F."/>
            <person name="Mcewen J.G."/>
            <person name="Clay O.K."/>
            <person name="Cuomo C.A."/>
        </authorList>
    </citation>
    <scope>NUCLEOTIDE SEQUENCE [LARGE SCALE GENOMIC DNA]</scope>
    <source>
        <strain evidence="1 2">UAMH130</strain>
    </source>
</reference>
<name>A0A2B7WMB0_9EURO</name>
<gene>
    <name evidence="1" type="ORF">GX51_07218</name>
</gene>
<sequence length="188" mass="21949">MSPFITGNDPELELRPTFIIKPPEKIQELREVKWAIIVRFDMRDAWRNFENRKIKELATILTIFNDKTVFQQFSTTTFTILPEHPYHIWVVFKRVYFTETGNFDVYATGEFTFEDGFQVPQWTDNSDDIPMTVTDGHSDQKWFDNEIDPLGFTLLAKDLGHQRLGITNNEFFNATAGRLYPNETGAGR</sequence>
<keyword evidence="2" id="KW-1185">Reference proteome</keyword>
<accession>A0A2B7WMB0</accession>
<protein>
    <submittedName>
        <fullName evidence="1">Uncharacterized protein</fullName>
    </submittedName>
</protein>